<keyword evidence="5 6" id="KW-0472">Membrane</keyword>
<keyword evidence="3 6" id="KW-0812">Transmembrane</keyword>
<dbReference type="OrthoDB" id="426527at2759"/>
<feature type="transmembrane region" description="Helical" evidence="6">
    <location>
        <begin position="261"/>
        <end position="281"/>
    </location>
</feature>
<dbReference type="OMA" id="IISIRIM"/>
<keyword evidence="4 6" id="KW-1133">Transmembrane helix</keyword>
<evidence type="ECO:0000313" key="8">
    <source>
        <dbReference type="Proteomes" id="UP001149090"/>
    </source>
</evidence>
<organism evidence="7 8">
    <name type="scientific">Anaeramoeba ignava</name>
    <name type="common">Anaerobic marine amoeba</name>
    <dbReference type="NCBI Taxonomy" id="1746090"/>
    <lineage>
        <taxon>Eukaryota</taxon>
        <taxon>Metamonada</taxon>
        <taxon>Anaeramoebidae</taxon>
        <taxon>Anaeramoeba</taxon>
    </lineage>
</organism>
<feature type="transmembrane region" description="Helical" evidence="6">
    <location>
        <begin position="320"/>
        <end position="340"/>
    </location>
</feature>
<dbReference type="PANTHER" id="PTHR16119">
    <property type="entry name" value="TRANSMEMBRANE PROTEIN 144"/>
    <property type="match status" value="1"/>
</dbReference>
<feature type="transmembrane region" description="Helical" evidence="6">
    <location>
        <begin position="65"/>
        <end position="86"/>
    </location>
</feature>
<feature type="transmembrane region" description="Helical" evidence="6">
    <location>
        <begin position="6"/>
        <end position="27"/>
    </location>
</feature>
<feature type="transmembrane region" description="Helical" evidence="6">
    <location>
        <begin position="181"/>
        <end position="200"/>
    </location>
</feature>
<feature type="transmembrane region" description="Helical" evidence="6">
    <location>
        <begin position="98"/>
        <end position="117"/>
    </location>
</feature>
<dbReference type="GO" id="GO:0015144">
    <property type="term" value="F:carbohydrate transmembrane transporter activity"/>
    <property type="evidence" value="ECO:0007669"/>
    <property type="project" value="InterPro"/>
</dbReference>
<comment type="subcellular location">
    <subcellularLocation>
        <location evidence="1">Membrane</location>
        <topology evidence="1">Multi-pass membrane protein</topology>
    </subcellularLocation>
</comment>
<dbReference type="InterPro" id="IPR012435">
    <property type="entry name" value="TMEM144"/>
</dbReference>
<name>A0A9Q0R6R9_ANAIG</name>
<evidence type="ECO:0000256" key="1">
    <source>
        <dbReference type="ARBA" id="ARBA00004141"/>
    </source>
</evidence>
<sequence>MSSIPLWFGWVSVILAILTFGSFAVPLKMKKTKKLKIPQMVFQLPISISIFLTGFLVLTYNKWEFTYFGIIGSALWVPANCFALLAFSKIGISIGQSILGSVTITVSFVWGSILPGHTPKNQILSIVFVICLVLVVSLFGFIKPNQIEEEKKGEIEMIDFVNEELENPQKKTQKNVSKKDFIIGILSAIICGLLNGSMMVPLSYVPSESNGIIYIVSFGIGTIIVTPIIFFIFYFVGIIRNKCNPTKKPFLKLSDLKIKKAMIPGMISGIFWSLGNFFATYATLSPLGMSQGFSLTQLAVVVASLWGIFVFKEISGKKNLIIFSSVAITTLVFAMLLGIYG</sequence>
<reference evidence="7" key="1">
    <citation type="submission" date="2022-10" db="EMBL/GenBank/DDBJ databases">
        <title>Novel sulphate-reducing endosymbionts in the free-living metamonad Anaeramoeba.</title>
        <authorList>
            <person name="Jerlstrom-Hultqvist J."/>
            <person name="Cepicka I."/>
            <person name="Gallot-Lavallee L."/>
            <person name="Salas-Leiva D."/>
            <person name="Curtis B.A."/>
            <person name="Zahonova K."/>
            <person name="Pipaliya S."/>
            <person name="Dacks J."/>
            <person name="Roger A.J."/>
        </authorList>
    </citation>
    <scope>NUCLEOTIDE SEQUENCE</scope>
    <source>
        <strain evidence="7">BMAN</strain>
    </source>
</reference>
<evidence type="ECO:0000313" key="7">
    <source>
        <dbReference type="EMBL" id="KAJ5068548.1"/>
    </source>
</evidence>
<feature type="transmembrane region" description="Helical" evidence="6">
    <location>
        <begin position="212"/>
        <end position="240"/>
    </location>
</feature>
<dbReference type="AlphaFoldDB" id="A0A9Q0R6R9"/>
<dbReference type="EMBL" id="JAPDFW010000114">
    <property type="protein sequence ID" value="KAJ5068548.1"/>
    <property type="molecule type" value="Genomic_DNA"/>
</dbReference>
<dbReference type="GO" id="GO:0016020">
    <property type="term" value="C:membrane"/>
    <property type="evidence" value="ECO:0007669"/>
    <property type="project" value="UniProtKB-SubCell"/>
</dbReference>
<comment type="similarity">
    <text evidence="2">Belongs to the TMEM144 family.</text>
</comment>
<keyword evidence="8" id="KW-1185">Reference proteome</keyword>
<proteinExistence type="inferred from homology"/>
<evidence type="ECO:0000256" key="6">
    <source>
        <dbReference type="SAM" id="Phobius"/>
    </source>
</evidence>
<gene>
    <name evidence="7" type="ORF">M0811_02490</name>
</gene>
<protein>
    <submittedName>
        <fullName evidence="7">Uncharacterized protein</fullName>
    </submittedName>
</protein>
<dbReference type="Pfam" id="PF07857">
    <property type="entry name" value="TMEM144"/>
    <property type="match status" value="1"/>
</dbReference>
<evidence type="ECO:0000256" key="2">
    <source>
        <dbReference type="ARBA" id="ARBA00005731"/>
    </source>
</evidence>
<evidence type="ECO:0000256" key="4">
    <source>
        <dbReference type="ARBA" id="ARBA00022989"/>
    </source>
</evidence>
<dbReference type="Proteomes" id="UP001149090">
    <property type="component" value="Unassembled WGS sequence"/>
</dbReference>
<dbReference type="InterPro" id="IPR010651">
    <property type="entry name" value="Sugar_transport"/>
</dbReference>
<feature type="transmembrane region" description="Helical" evidence="6">
    <location>
        <begin position="39"/>
        <end position="59"/>
    </location>
</feature>
<evidence type="ECO:0000256" key="3">
    <source>
        <dbReference type="ARBA" id="ARBA00022692"/>
    </source>
</evidence>
<dbReference type="PANTHER" id="PTHR16119:SF17">
    <property type="entry name" value="TRANSMEMBRANE PROTEIN 144"/>
    <property type="match status" value="1"/>
</dbReference>
<comment type="caution">
    <text evidence="7">The sequence shown here is derived from an EMBL/GenBank/DDBJ whole genome shotgun (WGS) entry which is preliminary data.</text>
</comment>
<evidence type="ECO:0000256" key="5">
    <source>
        <dbReference type="ARBA" id="ARBA00023136"/>
    </source>
</evidence>
<feature type="transmembrane region" description="Helical" evidence="6">
    <location>
        <begin position="293"/>
        <end position="311"/>
    </location>
</feature>
<feature type="transmembrane region" description="Helical" evidence="6">
    <location>
        <begin position="123"/>
        <end position="142"/>
    </location>
</feature>
<accession>A0A9Q0R6R9</accession>